<dbReference type="Proteomes" id="UP000243633">
    <property type="component" value="Chromosome 1"/>
</dbReference>
<dbReference type="PROSITE" id="PS51352">
    <property type="entry name" value="THIOREDOXIN_2"/>
    <property type="match status" value="1"/>
</dbReference>
<feature type="active site" description="Nucleophile" evidence="9">
    <location>
        <position position="37"/>
    </location>
</feature>
<dbReference type="EMBL" id="LN890285">
    <property type="protein sequence ID" value="CUR53359.1"/>
    <property type="molecule type" value="Genomic_DNA"/>
</dbReference>
<evidence type="ECO:0000256" key="10">
    <source>
        <dbReference type="PIRSR" id="PIRSR000077-4"/>
    </source>
</evidence>
<dbReference type="InterPro" id="IPR036249">
    <property type="entry name" value="Thioredoxin-like_sf"/>
</dbReference>
<evidence type="ECO:0000256" key="3">
    <source>
        <dbReference type="ARBA" id="ARBA00022448"/>
    </source>
</evidence>
<name>A0A170PCB7_BUCTT</name>
<accession>A0A170PCB7</accession>
<dbReference type="RefSeq" id="WP_075472962.1">
    <property type="nucleotide sequence ID" value="NZ_CP135003.1"/>
</dbReference>
<dbReference type="NCBIfam" id="TIGR01068">
    <property type="entry name" value="thioredoxin"/>
    <property type="match status" value="1"/>
</dbReference>
<evidence type="ECO:0000256" key="6">
    <source>
        <dbReference type="ARBA" id="ARBA00023284"/>
    </source>
</evidence>
<keyword evidence="6 10" id="KW-0676">Redox-active center</keyword>
<feature type="site" description="Contributes to redox potential value" evidence="9">
    <location>
        <position position="36"/>
    </location>
</feature>
<feature type="site" description="Deprotonates C-terminal active site Cys" evidence="9">
    <location>
        <position position="28"/>
    </location>
</feature>
<dbReference type="GO" id="GO:0015035">
    <property type="term" value="F:protein-disulfide reductase activity"/>
    <property type="evidence" value="ECO:0007669"/>
    <property type="project" value="UniProtKB-UniRule"/>
</dbReference>
<sequence length="110" mass="12835">MNTHKIIEFTDLNFEKKISIVNNYILIDFWAEWCNPCKLLTPILEEISLEYSKNLIVGKLNIETNTEIPLRYSIRSIPTLLLFYNSEIIATKIGALSKIELLNFLNKNMK</sequence>
<comment type="similarity">
    <text evidence="2 8">Belongs to the thioredoxin family.</text>
</comment>
<dbReference type="CDD" id="cd02947">
    <property type="entry name" value="TRX_family"/>
    <property type="match status" value="1"/>
</dbReference>
<dbReference type="Pfam" id="PF00085">
    <property type="entry name" value="Thioredoxin"/>
    <property type="match status" value="1"/>
</dbReference>
<evidence type="ECO:0000256" key="1">
    <source>
        <dbReference type="ARBA" id="ARBA00003318"/>
    </source>
</evidence>
<keyword evidence="5 10" id="KW-1015">Disulfide bond</keyword>
<dbReference type="SUPFAM" id="SSF52833">
    <property type="entry name" value="Thioredoxin-like"/>
    <property type="match status" value="1"/>
</dbReference>
<evidence type="ECO:0000256" key="8">
    <source>
        <dbReference type="PIRNR" id="PIRNR000077"/>
    </source>
</evidence>
<dbReference type="PIRSF" id="PIRSF000077">
    <property type="entry name" value="Thioredoxin"/>
    <property type="match status" value="1"/>
</dbReference>
<evidence type="ECO:0000256" key="2">
    <source>
        <dbReference type="ARBA" id="ARBA00008987"/>
    </source>
</evidence>
<keyword evidence="4" id="KW-0249">Electron transport</keyword>
<dbReference type="PANTHER" id="PTHR45663">
    <property type="entry name" value="GEO12009P1"/>
    <property type="match status" value="1"/>
</dbReference>
<evidence type="ECO:0000256" key="4">
    <source>
        <dbReference type="ARBA" id="ARBA00022982"/>
    </source>
</evidence>
<dbReference type="InterPro" id="IPR013766">
    <property type="entry name" value="Thioredoxin_domain"/>
</dbReference>
<dbReference type="GO" id="GO:0045454">
    <property type="term" value="P:cell redox homeostasis"/>
    <property type="evidence" value="ECO:0007669"/>
    <property type="project" value="TreeGrafter"/>
</dbReference>
<dbReference type="FunFam" id="3.40.30.10:FF:000001">
    <property type="entry name" value="Thioredoxin"/>
    <property type="match status" value="1"/>
</dbReference>
<dbReference type="Gene3D" id="3.40.30.10">
    <property type="entry name" value="Glutaredoxin"/>
    <property type="match status" value="1"/>
</dbReference>
<keyword evidence="3" id="KW-0813">Transport</keyword>
<feature type="domain" description="Thioredoxin" evidence="11">
    <location>
        <begin position="1"/>
        <end position="110"/>
    </location>
</feature>
<organism evidence="12 13">
    <name type="scientific">Buchnera aphidicola subsp. Tuberolachnus salignus</name>
    <dbReference type="NCBI Taxonomy" id="98804"/>
    <lineage>
        <taxon>Bacteria</taxon>
        <taxon>Pseudomonadati</taxon>
        <taxon>Pseudomonadota</taxon>
        <taxon>Gammaproteobacteria</taxon>
        <taxon>Enterobacterales</taxon>
        <taxon>Erwiniaceae</taxon>
        <taxon>Buchnera</taxon>
    </lineage>
</organism>
<evidence type="ECO:0000256" key="5">
    <source>
        <dbReference type="ARBA" id="ARBA00023157"/>
    </source>
</evidence>
<dbReference type="AlphaFoldDB" id="A0A170PCB7"/>
<dbReference type="PANTHER" id="PTHR45663:SF11">
    <property type="entry name" value="GEO12009P1"/>
    <property type="match status" value="1"/>
</dbReference>
<evidence type="ECO:0000256" key="9">
    <source>
        <dbReference type="PIRSR" id="PIRSR000077-1"/>
    </source>
</evidence>
<evidence type="ECO:0000313" key="12">
    <source>
        <dbReference type="EMBL" id="CUR53359.1"/>
    </source>
</evidence>
<feature type="site" description="Contributes to redox potential value" evidence="9">
    <location>
        <position position="35"/>
    </location>
</feature>
<dbReference type="InterPro" id="IPR005746">
    <property type="entry name" value="Thioredoxin"/>
</dbReference>
<dbReference type="OrthoDB" id="9790390at2"/>
<reference evidence="13" key="1">
    <citation type="submission" date="2015-10" db="EMBL/GenBank/DDBJ databases">
        <authorList>
            <person name="Manzano-Marin A."/>
            <person name="Manzano-Marin A."/>
        </authorList>
    </citation>
    <scope>NUCLEOTIDE SEQUENCE [LARGE SCALE GENOMIC DNA]</scope>
    <source>
        <strain evidence="13">BTs</strain>
    </source>
</reference>
<feature type="disulfide bond" description="Redox-active" evidence="10">
    <location>
        <begin position="34"/>
        <end position="37"/>
    </location>
</feature>
<evidence type="ECO:0000313" key="13">
    <source>
        <dbReference type="Proteomes" id="UP000243633"/>
    </source>
</evidence>
<evidence type="ECO:0000256" key="7">
    <source>
        <dbReference type="NCBIfam" id="TIGR01068"/>
    </source>
</evidence>
<keyword evidence="13" id="KW-1185">Reference proteome</keyword>
<comment type="function">
    <text evidence="1">Participates in various redox reactions through the reversible oxidation of its active center dithiol to a disulfide and catalyzes dithiol-disulfide exchange reactions.</text>
</comment>
<feature type="active site" description="Nucleophile" evidence="9">
    <location>
        <position position="34"/>
    </location>
</feature>
<proteinExistence type="inferred from homology"/>
<dbReference type="PRINTS" id="PR00421">
    <property type="entry name" value="THIOREDOXIN"/>
</dbReference>
<dbReference type="GO" id="GO:0005829">
    <property type="term" value="C:cytosol"/>
    <property type="evidence" value="ECO:0007669"/>
    <property type="project" value="TreeGrafter"/>
</dbReference>
<protein>
    <recommendedName>
        <fullName evidence="7 8">Thioredoxin</fullName>
    </recommendedName>
</protein>
<gene>
    <name evidence="12" type="primary">trxA</name>
    <name evidence="12" type="ORF">BTSPAZIEG_0408</name>
</gene>
<dbReference type="PATRIC" id="fig|98804.3.peg.378"/>
<evidence type="ECO:0000259" key="11">
    <source>
        <dbReference type="PROSITE" id="PS51352"/>
    </source>
</evidence>
<dbReference type="STRING" id="98804.BTSPAZIEG_0408"/>